<dbReference type="Proteomes" id="UP001222027">
    <property type="component" value="Unassembled WGS sequence"/>
</dbReference>
<evidence type="ECO:0000256" key="1">
    <source>
        <dbReference type="SAM" id="MobiDB-lite"/>
    </source>
</evidence>
<feature type="compositionally biased region" description="Basic residues" evidence="1">
    <location>
        <begin position="54"/>
        <end position="63"/>
    </location>
</feature>
<dbReference type="AlphaFoldDB" id="A0AAV8P265"/>
<proteinExistence type="predicted"/>
<evidence type="ECO:0000313" key="3">
    <source>
        <dbReference type="Proteomes" id="UP001222027"/>
    </source>
</evidence>
<evidence type="ECO:0000313" key="2">
    <source>
        <dbReference type="EMBL" id="KAJ8461771.1"/>
    </source>
</evidence>
<feature type="region of interest" description="Disordered" evidence="1">
    <location>
        <begin position="47"/>
        <end position="68"/>
    </location>
</feature>
<sequence length="95" mass="10389">MGLEFDVHELPTLAPIRTTGNDDPPKSIITEDVECVTPKSQEPVRALVCPPAPRKPRPAKRRLGPPPRGYYPVPSDLLSVFVPLPCPPSKKTRVG</sequence>
<protein>
    <submittedName>
        <fullName evidence="2">Uncharacterized protein</fullName>
    </submittedName>
</protein>
<dbReference type="EMBL" id="JAQQAF010000009">
    <property type="protein sequence ID" value="KAJ8461771.1"/>
    <property type="molecule type" value="Genomic_DNA"/>
</dbReference>
<dbReference type="InterPro" id="IPR053115">
    <property type="entry name" value="CDK_inhibitor"/>
</dbReference>
<keyword evidence="3" id="KW-1185">Reference proteome</keyword>
<gene>
    <name evidence="2" type="ORF">OPV22_034697</name>
</gene>
<organism evidence="2 3">
    <name type="scientific">Ensete ventricosum</name>
    <name type="common">Abyssinian banana</name>
    <name type="synonym">Musa ensete</name>
    <dbReference type="NCBI Taxonomy" id="4639"/>
    <lineage>
        <taxon>Eukaryota</taxon>
        <taxon>Viridiplantae</taxon>
        <taxon>Streptophyta</taxon>
        <taxon>Embryophyta</taxon>
        <taxon>Tracheophyta</taxon>
        <taxon>Spermatophyta</taxon>
        <taxon>Magnoliopsida</taxon>
        <taxon>Liliopsida</taxon>
        <taxon>Zingiberales</taxon>
        <taxon>Musaceae</taxon>
        <taxon>Ensete</taxon>
    </lineage>
</organism>
<reference evidence="2 3" key="1">
    <citation type="submission" date="2022-12" db="EMBL/GenBank/DDBJ databases">
        <title>Chromosome-scale assembly of the Ensete ventricosum genome.</title>
        <authorList>
            <person name="Dussert Y."/>
            <person name="Stocks J."/>
            <person name="Wendawek A."/>
            <person name="Woldeyes F."/>
            <person name="Nichols R.A."/>
            <person name="Borrell J.S."/>
        </authorList>
    </citation>
    <scope>NUCLEOTIDE SEQUENCE [LARGE SCALE GENOMIC DNA]</scope>
    <source>
        <strain evidence="3">cv. Maze</strain>
        <tissue evidence="2">Seeds</tissue>
    </source>
</reference>
<comment type="caution">
    <text evidence="2">The sequence shown here is derived from an EMBL/GenBank/DDBJ whole genome shotgun (WGS) entry which is preliminary data.</text>
</comment>
<dbReference type="PANTHER" id="PTHR35162">
    <property type="entry name" value="OS08G0516600 PROTEIN"/>
    <property type="match status" value="1"/>
</dbReference>
<accession>A0AAV8P265</accession>
<name>A0AAV8P265_ENSVE</name>
<dbReference type="PANTHER" id="PTHR35162:SF2">
    <property type="entry name" value="OS08G0516600 PROTEIN"/>
    <property type="match status" value="1"/>
</dbReference>